<dbReference type="SMART" id="SM00365">
    <property type="entry name" value="LRR_SD22"/>
    <property type="match status" value="5"/>
</dbReference>
<dbReference type="PROSITE" id="PS51450">
    <property type="entry name" value="LRR"/>
    <property type="match status" value="4"/>
</dbReference>
<keyword evidence="2" id="KW-0677">Repeat</keyword>
<dbReference type="EMBL" id="CABVGZ010000029">
    <property type="protein sequence ID" value="VVM92718.1"/>
    <property type="molecule type" value="Genomic_DNA"/>
</dbReference>
<name>A0A5E6TXU4_PSEFL</name>
<dbReference type="InterPro" id="IPR050216">
    <property type="entry name" value="LRR_domain-containing"/>
</dbReference>
<evidence type="ECO:0000256" key="2">
    <source>
        <dbReference type="ARBA" id="ARBA00022737"/>
    </source>
</evidence>
<dbReference type="PANTHER" id="PTHR48051:SF1">
    <property type="entry name" value="RAS SUPPRESSOR PROTEIN 1"/>
    <property type="match status" value="1"/>
</dbReference>
<feature type="region of interest" description="Disordered" evidence="3">
    <location>
        <begin position="1971"/>
        <end position="1990"/>
    </location>
</feature>
<accession>A0A5E6TXU4</accession>
<dbReference type="SMART" id="SM00369">
    <property type="entry name" value="LRR_TYP"/>
    <property type="match status" value="11"/>
</dbReference>
<evidence type="ECO:0000313" key="4">
    <source>
        <dbReference type="EMBL" id="VVM92718.1"/>
    </source>
</evidence>
<dbReference type="SUPFAM" id="SSF52058">
    <property type="entry name" value="L domain-like"/>
    <property type="match status" value="3"/>
</dbReference>
<proteinExistence type="predicted"/>
<sequence>MRHNGAGAWHTELEQPLEWGGATALQRIGPCVESFSPAEREPLLQVSGVNEDALRKMHADQQTLPPLLADSIQRFKIDQELQRLSDQLDSSDAQEYLRVDPVTQLQLLTDHGRWPRSQRLRFIDQQGELIWQSSADETLPLTEFHQEPDGDVLKTLLGALDEQQTKNLLAEPFSGPTHSVQVRSQTLRKQLAQLSRRHRTTLFESRYQALQRIDDPLAQQLDRHQPGLPASVTRELLDTATGGELRQINDGQLPARQQELMQLASQEVRVTRAYEGLQLKATNNPDSDSLALHSLKLLPGWSGDVRIEIRDARYEGAVLDSIGRDAAPAHKVLVRQRDGRYQPYDDRGQELHSATDFYSSLLYALPDGERQNLNLQIGQADALKAAIRERTLERNELRSVLFDAPIRQPGVDTLRLAGFADQRPTLPRSRDDAGFFEAGELGVIGIENQDNLVTAGRRIIRPEERVQALYRGFSNEEARNFVAAFQNDTAALNADLARRHIEYSKLSDDLRRWEIDVPANHPQNGQPLTYIERREALQNRALLRDALLRCWRRQTRGPAGNMLQIAQPILGELPALEADFSHVAMLSINGSVQTGAVDAFLQSFPSLLYLDAQNLNLPSLPQAFTAMPQLRQLILRNCGISHSTANQAVLASLSNLSLLDLRGNSLGTPPDVSAIPTLRYLNLSNTGIETVPANLLDHPQLITGSFDGNRITEIPDAFFDLASSLSDGYGFADNPLSAATREKVKTFYNHTGKQFGVRQEPADVLRTTTLFPELNADQASEVLYRLPGTWVEGRAQLARWETELTTLQTELSEWVTQIPALDPVFKRPLTLEEQLLERNARDAFRQRLERFWRSRSTTARDSELSATLEFIGDLPVLSTNFDHATRLTLVGNKNITATLPFIQRFDHLTTLELHAFDLEPIALAQIRMPHLSTLELNDCGVVLTPENQATLLSLNHLRTLDLSNNPLGTFPDLNLLPELTYLDLSNCGINAVPDGVASHLNLRTAIFSDNRISEIPDAVFEHSADQSDGFDFSGNPLSLATRNKVKSYYRRMGHDFNVRADDADIALMRQLFPSLDEQAASDVIYDLPGTLADSRNQLVAWRAELNQLKSDLTLWAPQVPSVHPVTGQILTAIELFDQYAARSEFGQQLERFWRHRSVESGMRADYFESDLRFFGDFPRLTVDFTHVSGLKLKGNAAIGAPEGFFNLFLNTRELDLQQFPLGEIPQAVAQLPALTELSLRDCGVTLTPADEHLLATLSDLELLDLSNNPLAVIPDLEPLPALRDILLSNSGITAVPNGVANHPSLKNALFNDNRITDLPEAFFNLDLDLADGLNLTNNPLSLAARERIKTYYVEHGRNFDVMPDTSDLDCAQRLYPWMDKDDASHMIYHLPGTLQAGTAQLLRWEVEISQMISDLSAWSERALTRNPATGEYWGASERATELFKKRQFSQQLEGFWRSRNVDKTELRLNALDIEAPFADDLPALTADFSHVARLSIQGSNALNAPDAFLTCFSGLQALELRNFALGRLPRALTLMPSLETLTLSSCGVVFDAAGQATLTAISRLKRLDLYNNPLATTPDVSSLLALTELELSRTGITEVPAGVGQLPQLRGVFLNENAIVELPQDMSGFAANGVVLRANPLSAGARERIKTYYQSSYQNLGVAPDQADIELTQSLYPGISETDAGHLIYGLPGTLVEGRTELLRRQSDLATLHDQLDVWAKEVPRDPVTGVRLADEVLRQEITRRTDFMKQLEQRLRLAPTRMAPIDVTLEISFTGELPALSGRFEQVSKLKLTSTAQVHPRVERLLELFPNLSELAVSDYQLNEIPLPVLRMNNLTSLTLRRCRIALTEQGANALAAMTNLRVLDLKHNPLGRAPDLRNLQACHSLHLSDTGLTELPTGLFDLPQLTYADLSANAITELPVPLPFSAEGRAVTYDFSNNPLSPQSQQSLTTYNAANELRLLKEREARTRFHQELDDFEGSSFSDGEEQP</sequence>
<dbReference type="InterPro" id="IPR003591">
    <property type="entry name" value="Leu-rich_rpt_typical-subtyp"/>
</dbReference>
<dbReference type="Pfam" id="PF00560">
    <property type="entry name" value="LRR_1"/>
    <property type="match status" value="1"/>
</dbReference>
<organism evidence="4 5">
    <name type="scientific">Pseudomonas fluorescens</name>
    <dbReference type="NCBI Taxonomy" id="294"/>
    <lineage>
        <taxon>Bacteria</taxon>
        <taxon>Pseudomonadati</taxon>
        <taxon>Pseudomonadota</taxon>
        <taxon>Gammaproteobacteria</taxon>
        <taxon>Pseudomonadales</taxon>
        <taxon>Pseudomonadaceae</taxon>
        <taxon>Pseudomonas</taxon>
    </lineage>
</organism>
<protein>
    <submittedName>
        <fullName evidence="4">Uncharacterized protein</fullName>
    </submittedName>
</protein>
<evidence type="ECO:0000256" key="3">
    <source>
        <dbReference type="SAM" id="MobiDB-lite"/>
    </source>
</evidence>
<evidence type="ECO:0000256" key="1">
    <source>
        <dbReference type="ARBA" id="ARBA00022614"/>
    </source>
</evidence>
<dbReference type="InterPro" id="IPR001611">
    <property type="entry name" value="Leu-rich_rpt"/>
</dbReference>
<evidence type="ECO:0000313" key="5">
    <source>
        <dbReference type="Proteomes" id="UP000326241"/>
    </source>
</evidence>
<dbReference type="PANTHER" id="PTHR48051">
    <property type="match status" value="1"/>
</dbReference>
<dbReference type="SMART" id="SM00364">
    <property type="entry name" value="LRR_BAC"/>
    <property type="match status" value="5"/>
</dbReference>
<dbReference type="GO" id="GO:0005737">
    <property type="term" value="C:cytoplasm"/>
    <property type="evidence" value="ECO:0007669"/>
    <property type="project" value="TreeGrafter"/>
</dbReference>
<gene>
    <name evidence="4" type="ORF">PS624_02902</name>
</gene>
<dbReference type="InterPro" id="IPR032675">
    <property type="entry name" value="LRR_dom_sf"/>
</dbReference>
<keyword evidence="1" id="KW-0433">Leucine-rich repeat</keyword>
<dbReference type="Proteomes" id="UP000326241">
    <property type="component" value="Unassembled WGS sequence"/>
</dbReference>
<dbReference type="Gene3D" id="3.80.10.10">
    <property type="entry name" value="Ribonuclease Inhibitor"/>
    <property type="match status" value="5"/>
</dbReference>
<reference evidence="4 5" key="1">
    <citation type="submission" date="2019-09" db="EMBL/GenBank/DDBJ databases">
        <authorList>
            <person name="Chandra G."/>
            <person name="Truman W A."/>
        </authorList>
    </citation>
    <scope>NUCLEOTIDE SEQUENCE [LARGE SCALE GENOMIC DNA]</scope>
    <source>
        <strain evidence="4">PS624</strain>
    </source>
</reference>